<sequence>MPAEKEEGPALQLPFKLICDKALPSCTTCAEDGFECVFYDQVTQTFVARRVLKDLDEKVRSLETELESLQSLERSGAETWPLCPITVSPSHDILPLNHNPSKTQDVLSHTGESSAPGYLGLFHAYVGPASVVDLGLATVKSAGVEMIKNGLLGVCPPPLRTTMVEMEKVDRSIAAPSTIRKLIQEYYFQVLHPRYPVVEPVQVEFEGSLTQLPALRRLFIIITAATAAAHRSRRDQSMQTIALVLRSWADELITEVASRQDDDSIQAMALLIFYELVHPGRRLIWHLLGLVGRMIVRLGWHRQEERESEHLIAPTLEDGLPGHVVRYPSAWRRRLFSVIFEWERLVCLTLQRPSIFTTDMVDMRSSAQPRIHSLYLELALRERIQLCSESQCAVRCGLVSFIQENLSPLTEGMEIAWLSLYLATQFSWALSPTVTHERYQIELTEQVLVAALARISALFTAHRQGYIVSIWLSAIDAYLAGTILLDLGLRQPATITHDGDRYHEWRNAVRKTSSLLAGFAELWDGGRVYRDTFDAVYGRLTLQEMGPGLAL</sequence>
<evidence type="ECO:0000313" key="9">
    <source>
        <dbReference type="EMBL" id="RVX71059.1"/>
    </source>
</evidence>
<evidence type="ECO:0000313" key="10">
    <source>
        <dbReference type="Proteomes" id="UP000288859"/>
    </source>
</evidence>
<keyword evidence="3" id="KW-0862">Zinc</keyword>
<proteinExistence type="predicted"/>
<comment type="subcellular location">
    <subcellularLocation>
        <location evidence="1">Nucleus</location>
    </subcellularLocation>
</comment>
<dbReference type="Gene3D" id="4.10.240.10">
    <property type="entry name" value="Zn(2)-C6 fungal-type DNA-binding domain"/>
    <property type="match status" value="1"/>
</dbReference>
<accession>A0A438N5M6</accession>
<evidence type="ECO:0000256" key="4">
    <source>
        <dbReference type="ARBA" id="ARBA00023015"/>
    </source>
</evidence>
<keyword evidence="4" id="KW-0805">Transcription regulation</keyword>
<evidence type="ECO:0000256" key="2">
    <source>
        <dbReference type="ARBA" id="ARBA00022723"/>
    </source>
</evidence>
<evidence type="ECO:0000256" key="7">
    <source>
        <dbReference type="ARBA" id="ARBA00023242"/>
    </source>
</evidence>
<evidence type="ECO:0000259" key="8">
    <source>
        <dbReference type="SMART" id="SM00906"/>
    </source>
</evidence>
<name>A0A438N5M6_EXOME</name>
<evidence type="ECO:0000256" key="6">
    <source>
        <dbReference type="ARBA" id="ARBA00023163"/>
    </source>
</evidence>
<dbReference type="OrthoDB" id="4157352at2759"/>
<dbReference type="SMART" id="SM00906">
    <property type="entry name" value="Fungal_trans"/>
    <property type="match status" value="1"/>
</dbReference>
<dbReference type="GO" id="GO:0005634">
    <property type="term" value="C:nucleus"/>
    <property type="evidence" value="ECO:0007669"/>
    <property type="project" value="UniProtKB-SubCell"/>
</dbReference>
<evidence type="ECO:0000256" key="5">
    <source>
        <dbReference type="ARBA" id="ARBA00023125"/>
    </source>
</evidence>
<dbReference type="GO" id="GO:0006351">
    <property type="term" value="P:DNA-templated transcription"/>
    <property type="evidence" value="ECO:0007669"/>
    <property type="project" value="InterPro"/>
</dbReference>
<dbReference type="InterPro" id="IPR036864">
    <property type="entry name" value="Zn2-C6_fun-type_DNA-bd_sf"/>
</dbReference>
<dbReference type="CDD" id="cd12148">
    <property type="entry name" value="fungal_TF_MHR"/>
    <property type="match status" value="1"/>
</dbReference>
<dbReference type="InterPro" id="IPR007219">
    <property type="entry name" value="XnlR_reg_dom"/>
</dbReference>
<dbReference type="InterPro" id="IPR001138">
    <property type="entry name" value="Zn2Cys6_DnaBD"/>
</dbReference>
<organism evidence="9 10">
    <name type="scientific">Exophiala mesophila</name>
    <name type="common">Black yeast-like fungus</name>
    <dbReference type="NCBI Taxonomy" id="212818"/>
    <lineage>
        <taxon>Eukaryota</taxon>
        <taxon>Fungi</taxon>
        <taxon>Dikarya</taxon>
        <taxon>Ascomycota</taxon>
        <taxon>Pezizomycotina</taxon>
        <taxon>Eurotiomycetes</taxon>
        <taxon>Chaetothyriomycetidae</taxon>
        <taxon>Chaetothyriales</taxon>
        <taxon>Herpotrichiellaceae</taxon>
        <taxon>Exophiala</taxon>
    </lineage>
</organism>
<dbReference type="GO" id="GO:0008270">
    <property type="term" value="F:zinc ion binding"/>
    <property type="evidence" value="ECO:0007669"/>
    <property type="project" value="InterPro"/>
</dbReference>
<feature type="domain" description="Xylanolytic transcriptional activator regulatory" evidence="8">
    <location>
        <begin position="284"/>
        <end position="372"/>
    </location>
</feature>
<dbReference type="PANTHER" id="PTHR47782:SF12">
    <property type="entry name" value="ZN(II)2CYS6 TRANSCRIPTION FACTOR (EUROFUNG)"/>
    <property type="match status" value="1"/>
</dbReference>
<keyword evidence="2" id="KW-0479">Metal-binding</keyword>
<keyword evidence="7" id="KW-0539">Nucleus</keyword>
<dbReference type="EMBL" id="NAJM01000019">
    <property type="protein sequence ID" value="RVX71059.1"/>
    <property type="molecule type" value="Genomic_DNA"/>
</dbReference>
<reference evidence="9 10" key="1">
    <citation type="submission" date="2017-03" db="EMBL/GenBank/DDBJ databases">
        <title>Genomes of endolithic fungi from Antarctica.</title>
        <authorList>
            <person name="Coleine C."/>
            <person name="Masonjones S."/>
            <person name="Stajich J.E."/>
        </authorList>
    </citation>
    <scope>NUCLEOTIDE SEQUENCE [LARGE SCALE GENOMIC DNA]</scope>
    <source>
        <strain evidence="9 10">CCFEE 6314</strain>
    </source>
</reference>
<dbReference type="GO" id="GO:0045944">
    <property type="term" value="P:positive regulation of transcription by RNA polymerase II"/>
    <property type="evidence" value="ECO:0007669"/>
    <property type="project" value="TreeGrafter"/>
</dbReference>
<gene>
    <name evidence="9" type="ORF">B0A52_03424</name>
</gene>
<evidence type="ECO:0000256" key="3">
    <source>
        <dbReference type="ARBA" id="ARBA00022833"/>
    </source>
</evidence>
<dbReference type="InterPro" id="IPR052202">
    <property type="entry name" value="Yeast_MetPath_Reg"/>
</dbReference>
<dbReference type="CDD" id="cd00067">
    <property type="entry name" value="GAL4"/>
    <property type="match status" value="1"/>
</dbReference>
<protein>
    <recommendedName>
        <fullName evidence="8">Xylanolytic transcriptional activator regulatory domain-containing protein</fullName>
    </recommendedName>
</protein>
<dbReference type="AlphaFoldDB" id="A0A438N5M6"/>
<evidence type="ECO:0000256" key="1">
    <source>
        <dbReference type="ARBA" id="ARBA00004123"/>
    </source>
</evidence>
<keyword evidence="5" id="KW-0238">DNA-binding</keyword>
<dbReference type="Proteomes" id="UP000288859">
    <property type="component" value="Unassembled WGS sequence"/>
</dbReference>
<dbReference type="GO" id="GO:0043565">
    <property type="term" value="F:sequence-specific DNA binding"/>
    <property type="evidence" value="ECO:0007669"/>
    <property type="project" value="TreeGrafter"/>
</dbReference>
<dbReference type="GO" id="GO:0000981">
    <property type="term" value="F:DNA-binding transcription factor activity, RNA polymerase II-specific"/>
    <property type="evidence" value="ECO:0007669"/>
    <property type="project" value="InterPro"/>
</dbReference>
<dbReference type="Pfam" id="PF04082">
    <property type="entry name" value="Fungal_trans"/>
    <property type="match status" value="1"/>
</dbReference>
<dbReference type="PANTHER" id="PTHR47782">
    <property type="entry name" value="ZN(II)2CYS6 TRANSCRIPTION FACTOR (EUROFUNG)-RELATED"/>
    <property type="match status" value="1"/>
</dbReference>
<comment type="caution">
    <text evidence="9">The sequence shown here is derived from an EMBL/GenBank/DDBJ whole genome shotgun (WGS) entry which is preliminary data.</text>
</comment>
<keyword evidence="6" id="KW-0804">Transcription</keyword>